<dbReference type="Proteomes" id="UP001239111">
    <property type="component" value="Chromosome 2"/>
</dbReference>
<sequence length="312" mass="35780">MEVFWIFIIFLSRSSGEICLFFFNDQGDGILIPDRIRKYNWKTKKIDILNHVKTSKNALCSVDPIYHLEGKVIRVAVDNYQPYISLKEDKLGVTGYFGDVWTELQQTLKFRSVYTSEWNYSVLKTGQYDVFLSPSIVTSNHTNRYTHASLMERESYSMFTLSEGTHVPTWWYAQIFSADVWLSCIFFVVLLTIVVMLVFKWQKSLCQRDIEKIKEFGNPLHNLICIIGASSGQGFQSMPSSWSLRICTITALHMGMLLSCGFNSTLTSSLAFRSHYVKINSLDQALDVGTYSICVREHAHSYENLVKVGLSD</sequence>
<gene>
    <name evidence="1" type="ORF">QAD02_016027</name>
</gene>
<reference evidence="1" key="1">
    <citation type="submission" date="2023-04" db="EMBL/GenBank/DDBJ databases">
        <title>A chromosome-level genome assembly of the parasitoid wasp Eretmocerus hayati.</title>
        <authorList>
            <person name="Zhong Y."/>
            <person name="Liu S."/>
            <person name="Liu Y."/>
        </authorList>
    </citation>
    <scope>NUCLEOTIDE SEQUENCE</scope>
    <source>
        <strain evidence="1">ZJU_SS_LIU_2023</strain>
    </source>
</reference>
<evidence type="ECO:0000313" key="2">
    <source>
        <dbReference type="Proteomes" id="UP001239111"/>
    </source>
</evidence>
<accession>A0ACC2PA33</accession>
<evidence type="ECO:0000313" key="1">
    <source>
        <dbReference type="EMBL" id="KAJ8680240.1"/>
    </source>
</evidence>
<proteinExistence type="predicted"/>
<protein>
    <submittedName>
        <fullName evidence="1">Uncharacterized protein</fullName>
    </submittedName>
</protein>
<comment type="caution">
    <text evidence="1">The sequence shown here is derived from an EMBL/GenBank/DDBJ whole genome shotgun (WGS) entry which is preliminary data.</text>
</comment>
<name>A0ACC2PA33_9HYME</name>
<organism evidence="1 2">
    <name type="scientific">Eretmocerus hayati</name>
    <dbReference type="NCBI Taxonomy" id="131215"/>
    <lineage>
        <taxon>Eukaryota</taxon>
        <taxon>Metazoa</taxon>
        <taxon>Ecdysozoa</taxon>
        <taxon>Arthropoda</taxon>
        <taxon>Hexapoda</taxon>
        <taxon>Insecta</taxon>
        <taxon>Pterygota</taxon>
        <taxon>Neoptera</taxon>
        <taxon>Endopterygota</taxon>
        <taxon>Hymenoptera</taxon>
        <taxon>Apocrita</taxon>
        <taxon>Proctotrupomorpha</taxon>
        <taxon>Chalcidoidea</taxon>
        <taxon>Aphelinidae</taxon>
        <taxon>Aphelininae</taxon>
        <taxon>Eretmocerus</taxon>
    </lineage>
</organism>
<keyword evidence="2" id="KW-1185">Reference proteome</keyword>
<dbReference type="EMBL" id="CM056742">
    <property type="protein sequence ID" value="KAJ8680240.1"/>
    <property type="molecule type" value="Genomic_DNA"/>
</dbReference>